<evidence type="ECO:0000313" key="1">
    <source>
        <dbReference type="EMBL" id="AHY25255.1"/>
    </source>
</evidence>
<dbReference type="RefSeq" id="YP_009030050.1">
    <property type="nucleotide sequence ID" value="NC_024121.1"/>
</dbReference>
<reference evidence="1 2" key="1">
    <citation type="submission" date="2014-01" db="EMBL/GenBank/DDBJ databases">
        <authorList>
            <person name="Zhang G."/>
            <person name="Jin J."/>
            <person name="Li Z.J."/>
            <person name="Wang S.W."/>
            <person name="Chen S.J."/>
            <person name="Wang S.M."/>
            <person name="Wang X.T."/>
            <person name="Li Y.H."/>
            <person name="Wang J."/>
            <person name="Yang C.K."/>
            <person name="Wang L."/>
        </authorList>
    </citation>
    <scope>NUCLEOTIDE SEQUENCE [LARGE SCALE GENOMIC DNA]</scope>
</reference>
<keyword evidence="2" id="KW-1185">Reference proteome</keyword>
<proteinExistence type="predicted"/>
<dbReference type="Proteomes" id="UP000024445">
    <property type="component" value="Segment"/>
</dbReference>
<accession>A0A023W4U4</accession>
<dbReference type="KEGG" id="vg:19484894"/>
<sequence>MINFAIKNFSTRNTFATRQISKAVKALSFYERKFKDLKVNFYITQGRLHYRVAFGSYDTLINDSTLMNLPFENLSETICYWMANTIIAAEHAAKWEYAKRLSPETTLHDYMDEAADVNIFLPKIEHTPAMTDLSSSWEKWDCQLGYDWYMARVQEDEGITSTTTAIINAIKAIR</sequence>
<evidence type="ECO:0000313" key="2">
    <source>
        <dbReference type="Proteomes" id="UP000024445"/>
    </source>
</evidence>
<organism evidence="1 2">
    <name type="scientific">Serratia phage PS2</name>
    <dbReference type="NCBI Taxonomy" id="1481112"/>
    <lineage>
        <taxon>Viruses</taxon>
        <taxon>Duplodnaviria</taxon>
        <taxon>Heunggongvirae</taxon>
        <taxon>Uroviricota</taxon>
        <taxon>Caudoviricetes</taxon>
        <taxon>Muldoonvirus</taxon>
        <taxon>Muldoonvirus PS2</taxon>
    </lineage>
</organism>
<dbReference type="EMBL" id="KJ025957">
    <property type="protein sequence ID" value="AHY25255.1"/>
    <property type="molecule type" value="Genomic_DNA"/>
</dbReference>
<name>A0A023W4U4_9CAUD</name>
<dbReference type="GeneID" id="19484894"/>
<protein>
    <submittedName>
        <fullName evidence="1">Uncharacterized protein</fullName>
    </submittedName>
</protein>
<gene>
    <name evidence="1" type="ORF">PS2_003</name>
</gene>